<protein>
    <submittedName>
        <fullName evidence="1">Uncharacterized protein</fullName>
    </submittedName>
</protein>
<accession>K0T1W1</accession>
<reference evidence="1 2" key="1">
    <citation type="journal article" date="2012" name="Genome Biol.">
        <title>Genome and low-iron response of an oceanic diatom adapted to chronic iron limitation.</title>
        <authorList>
            <person name="Lommer M."/>
            <person name="Specht M."/>
            <person name="Roy A.S."/>
            <person name="Kraemer L."/>
            <person name="Andreson R."/>
            <person name="Gutowska M.A."/>
            <person name="Wolf J."/>
            <person name="Bergner S.V."/>
            <person name="Schilhabel M.B."/>
            <person name="Klostermeier U.C."/>
            <person name="Beiko R.G."/>
            <person name="Rosenstiel P."/>
            <person name="Hippler M."/>
            <person name="Laroche J."/>
        </authorList>
    </citation>
    <scope>NUCLEOTIDE SEQUENCE [LARGE SCALE GENOMIC DNA]</scope>
    <source>
        <strain evidence="1 2">CCMP1005</strain>
    </source>
</reference>
<comment type="caution">
    <text evidence="1">The sequence shown here is derived from an EMBL/GenBank/DDBJ whole genome shotgun (WGS) entry which is preliminary data.</text>
</comment>
<keyword evidence="2" id="KW-1185">Reference proteome</keyword>
<organism evidence="1 2">
    <name type="scientific">Thalassiosira oceanica</name>
    <name type="common">Marine diatom</name>
    <dbReference type="NCBI Taxonomy" id="159749"/>
    <lineage>
        <taxon>Eukaryota</taxon>
        <taxon>Sar</taxon>
        <taxon>Stramenopiles</taxon>
        <taxon>Ochrophyta</taxon>
        <taxon>Bacillariophyta</taxon>
        <taxon>Coscinodiscophyceae</taxon>
        <taxon>Thalassiosirophycidae</taxon>
        <taxon>Thalassiosirales</taxon>
        <taxon>Thalassiosiraceae</taxon>
        <taxon>Thalassiosira</taxon>
    </lineage>
</organism>
<evidence type="ECO:0000313" key="2">
    <source>
        <dbReference type="Proteomes" id="UP000266841"/>
    </source>
</evidence>
<dbReference type="EMBL" id="AGNL01013516">
    <property type="protein sequence ID" value="EJK67206.1"/>
    <property type="molecule type" value="Genomic_DNA"/>
</dbReference>
<name>K0T1W1_THAOC</name>
<dbReference type="AlphaFoldDB" id="K0T1W1"/>
<evidence type="ECO:0000313" key="1">
    <source>
        <dbReference type="EMBL" id="EJK67206.1"/>
    </source>
</evidence>
<proteinExistence type="predicted"/>
<gene>
    <name evidence="1" type="ORF">THAOC_11792</name>
</gene>
<dbReference type="Proteomes" id="UP000266841">
    <property type="component" value="Unassembled WGS sequence"/>
</dbReference>
<sequence>MQFAWYCLSVYFGWRRGTENRALSWRDTRWPLVRDDRDEDEEVYPLVSVYRHPHLVVYARCPVLVSPLFEDCDSLGERLLTIAAGALRSVAVLSSIMPDYVDDHPFGVDLVDHCINFAAYGPAFFTLIASSVGCLTGDEDREQRVWEGPDEVVSALRAALANLLRLVYNTGDAARRADSVWMDVLSTLRQFERYPLQIRRTPLSI</sequence>